<name>A0A2P4UFF5_9ACTN</name>
<dbReference type="Gene3D" id="1.10.10.60">
    <property type="entry name" value="Homeodomain-like"/>
    <property type="match status" value="2"/>
</dbReference>
<protein>
    <submittedName>
        <fullName evidence="1">Sigma-70, region 4</fullName>
    </submittedName>
</protein>
<comment type="caution">
    <text evidence="1">The sequence shown here is derived from an EMBL/GenBank/DDBJ whole genome shotgun (WGS) entry which is preliminary data.</text>
</comment>
<evidence type="ECO:0000313" key="1">
    <source>
        <dbReference type="EMBL" id="POM23807.1"/>
    </source>
</evidence>
<evidence type="ECO:0000313" key="2">
    <source>
        <dbReference type="Proteomes" id="UP000242367"/>
    </source>
</evidence>
<proteinExistence type="predicted"/>
<dbReference type="Proteomes" id="UP000242367">
    <property type="component" value="Unassembled WGS sequence"/>
</dbReference>
<keyword evidence="2" id="KW-1185">Reference proteome</keyword>
<organism evidence="1 2">
    <name type="scientific">Actinomadura rubteroloni</name>
    <dbReference type="NCBI Taxonomy" id="1926885"/>
    <lineage>
        <taxon>Bacteria</taxon>
        <taxon>Bacillati</taxon>
        <taxon>Actinomycetota</taxon>
        <taxon>Actinomycetes</taxon>
        <taxon>Streptosporangiales</taxon>
        <taxon>Thermomonosporaceae</taxon>
        <taxon>Actinomadura</taxon>
    </lineage>
</organism>
<accession>A0A2P4UFF5</accession>
<dbReference type="EMBL" id="MTBP01000002">
    <property type="protein sequence ID" value="POM23807.1"/>
    <property type="molecule type" value="Genomic_DNA"/>
</dbReference>
<dbReference type="AlphaFoldDB" id="A0A2P4UFF5"/>
<gene>
    <name evidence="1" type="ORF">BTM25_24330</name>
</gene>
<sequence length="138" mass="15102">MSNPGTLADALEALLAKLPAPTDPLPAPPVRTMQGRAKQLKDTEAREVVAAYKAGATVYQLGQRFGIHRVTVSNILKRHGVRMRMGGLESGQIEEAIKLYQEGWSLPRIGRRFGVADTTVRARLIECGTKMRPRPGRG</sequence>
<dbReference type="RefSeq" id="WP_103563010.1">
    <property type="nucleotide sequence ID" value="NZ_MTBP01000002.1"/>
</dbReference>
<reference evidence="1 2" key="1">
    <citation type="journal article" date="2017" name="Chemistry">
        <title>Isolation, Biosynthesis and Chemical Modifications of Rubterolones A-F: Rare Tropolone Alkaloids from Actinomadura sp. 5-2.</title>
        <authorList>
            <person name="Guo H."/>
            <person name="Benndorf R."/>
            <person name="Leichnitz D."/>
            <person name="Klassen J.L."/>
            <person name="Vollmers J."/>
            <person name="Gorls H."/>
            <person name="Steinacker M."/>
            <person name="Weigel C."/>
            <person name="Dahse H.M."/>
            <person name="Kaster A.K."/>
            <person name="de Beer Z.W."/>
            <person name="Poulsen M."/>
            <person name="Beemelmanns C."/>
        </authorList>
    </citation>
    <scope>NUCLEOTIDE SEQUENCE [LARGE SCALE GENOMIC DNA]</scope>
    <source>
        <strain evidence="1 2">5-2</strain>
    </source>
</reference>